<evidence type="ECO:0000259" key="3">
    <source>
        <dbReference type="PROSITE" id="PS50977"/>
    </source>
</evidence>
<dbReference type="InterPro" id="IPR001647">
    <property type="entry name" value="HTH_TetR"/>
</dbReference>
<gene>
    <name evidence="4" type="ORF">C6Y45_09555</name>
</gene>
<sequence>MALEKQERIINAAMKEFTASGYKKASTNMIISEADISKGSLFKYFHHKKGMYFFLLDYAVSVVETIYSEIDYSETDLFDRLSRIGRIKFRIQQAHPQVFEFLLSAHEEKAEEIRKEKEHKMAAVRERGFSFVYEGIDFSKFRDDIDTGKAVEILNWSMTGFAEQEIRQMGDEKKITEEQFTKWEEYAALLRKCFYKEPSGE</sequence>
<dbReference type="Gene3D" id="1.10.10.60">
    <property type="entry name" value="Homeodomain-like"/>
    <property type="match status" value="1"/>
</dbReference>
<dbReference type="PANTHER" id="PTHR30055:SF226">
    <property type="entry name" value="HTH-TYPE TRANSCRIPTIONAL REGULATOR PKSA"/>
    <property type="match status" value="1"/>
</dbReference>
<dbReference type="PROSITE" id="PS50977">
    <property type="entry name" value="HTH_TETR_2"/>
    <property type="match status" value="1"/>
</dbReference>
<feature type="DNA-binding region" description="H-T-H motif" evidence="2">
    <location>
        <begin position="26"/>
        <end position="45"/>
    </location>
</feature>
<dbReference type="InterPro" id="IPR050109">
    <property type="entry name" value="HTH-type_TetR-like_transc_reg"/>
</dbReference>
<proteinExistence type="predicted"/>
<dbReference type="Gene3D" id="1.10.357.10">
    <property type="entry name" value="Tetracycline Repressor, domain 2"/>
    <property type="match status" value="1"/>
</dbReference>
<dbReference type="OrthoDB" id="9780939at2"/>
<protein>
    <submittedName>
        <fullName evidence="4">TetR/AcrR family transcriptional regulator</fullName>
    </submittedName>
</protein>
<dbReference type="GO" id="GO:0003700">
    <property type="term" value="F:DNA-binding transcription factor activity"/>
    <property type="evidence" value="ECO:0007669"/>
    <property type="project" value="TreeGrafter"/>
</dbReference>
<dbReference type="InterPro" id="IPR009057">
    <property type="entry name" value="Homeodomain-like_sf"/>
</dbReference>
<feature type="domain" description="HTH tetR-type" evidence="3">
    <location>
        <begin position="3"/>
        <end position="63"/>
    </location>
</feature>
<keyword evidence="1 2" id="KW-0238">DNA-binding</keyword>
<dbReference type="SUPFAM" id="SSF48498">
    <property type="entry name" value="Tetracyclin repressor-like, C-terminal domain"/>
    <property type="match status" value="1"/>
</dbReference>
<dbReference type="Pfam" id="PF00440">
    <property type="entry name" value="TetR_N"/>
    <property type="match status" value="1"/>
</dbReference>
<reference evidence="4 5" key="1">
    <citation type="submission" date="2018-03" db="EMBL/GenBank/DDBJ databases">
        <title>Alkalicoccus saliphilus sp. nov., isolated from a mineral pool.</title>
        <authorList>
            <person name="Zhao B."/>
        </authorList>
    </citation>
    <scope>NUCLEOTIDE SEQUENCE [LARGE SCALE GENOMIC DNA]</scope>
    <source>
        <strain evidence="4 5">6AG</strain>
    </source>
</reference>
<dbReference type="PRINTS" id="PR00455">
    <property type="entry name" value="HTHTETR"/>
</dbReference>
<evidence type="ECO:0000256" key="2">
    <source>
        <dbReference type="PROSITE-ProRule" id="PRU00335"/>
    </source>
</evidence>
<dbReference type="AlphaFoldDB" id="A0A2T4U5W3"/>
<dbReference type="PANTHER" id="PTHR30055">
    <property type="entry name" value="HTH-TYPE TRANSCRIPTIONAL REGULATOR RUTR"/>
    <property type="match status" value="1"/>
</dbReference>
<name>A0A2T4U5W3_9BACI</name>
<comment type="caution">
    <text evidence="4">The sequence shown here is derived from an EMBL/GenBank/DDBJ whole genome shotgun (WGS) entry which is preliminary data.</text>
</comment>
<organism evidence="4 5">
    <name type="scientific">Alkalicoccus saliphilus</name>
    <dbReference type="NCBI Taxonomy" id="200989"/>
    <lineage>
        <taxon>Bacteria</taxon>
        <taxon>Bacillati</taxon>
        <taxon>Bacillota</taxon>
        <taxon>Bacilli</taxon>
        <taxon>Bacillales</taxon>
        <taxon>Bacillaceae</taxon>
        <taxon>Alkalicoccus</taxon>
    </lineage>
</organism>
<evidence type="ECO:0000313" key="5">
    <source>
        <dbReference type="Proteomes" id="UP000240509"/>
    </source>
</evidence>
<dbReference type="Proteomes" id="UP000240509">
    <property type="component" value="Unassembled WGS sequence"/>
</dbReference>
<evidence type="ECO:0000313" key="4">
    <source>
        <dbReference type="EMBL" id="PTL38780.1"/>
    </source>
</evidence>
<dbReference type="EMBL" id="PZJJ01000014">
    <property type="protein sequence ID" value="PTL38780.1"/>
    <property type="molecule type" value="Genomic_DNA"/>
</dbReference>
<dbReference type="GO" id="GO:0000976">
    <property type="term" value="F:transcription cis-regulatory region binding"/>
    <property type="evidence" value="ECO:0007669"/>
    <property type="project" value="TreeGrafter"/>
</dbReference>
<accession>A0A2T4U5W3</accession>
<keyword evidence="5" id="KW-1185">Reference proteome</keyword>
<dbReference type="InterPro" id="IPR036271">
    <property type="entry name" value="Tet_transcr_reg_TetR-rel_C_sf"/>
</dbReference>
<dbReference type="SUPFAM" id="SSF46689">
    <property type="entry name" value="Homeodomain-like"/>
    <property type="match status" value="1"/>
</dbReference>
<evidence type="ECO:0000256" key="1">
    <source>
        <dbReference type="ARBA" id="ARBA00023125"/>
    </source>
</evidence>